<dbReference type="AlphaFoldDB" id="A0A161HFQ9"/>
<evidence type="ECO:0000313" key="7">
    <source>
        <dbReference type="Proteomes" id="UP000189580"/>
    </source>
</evidence>
<keyword evidence="7" id="KW-1185">Reference proteome</keyword>
<organism evidence="6 7">
    <name type="scientific">Sugiyamaella lignohabitans</name>
    <dbReference type="NCBI Taxonomy" id="796027"/>
    <lineage>
        <taxon>Eukaryota</taxon>
        <taxon>Fungi</taxon>
        <taxon>Dikarya</taxon>
        <taxon>Ascomycota</taxon>
        <taxon>Saccharomycotina</taxon>
        <taxon>Dipodascomycetes</taxon>
        <taxon>Dipodascales</taxon>
        <taxon>Trichomonascaceae</taxon>
        <taxon>Sugiyamaella</taxon>
    </lineage>
</organism>
<name>A0A161HFQ9_9ASCO</name>
<comment type="subcellular location">
    <subcellularLocation>
        <location evidence="2">Cytoplasm</location>
    </subcellularLocation>
    <subcellularLocation>
        <location evidence="1">Nucleus</location>
    </subcellularLocation>
</comment>
<evidence type="ECO:0000313" key="6">
    <source>
        <dbReference type="EMBL" id="ANB14430.1"/>
    </source>
</evidence>
<dbReference type="InterPro" id="IPR038739">
    <property type="entry name" value="ARMC8/Vid28"/>
</dbReference>
<dbReference type="Gene3D" id="1.25.10.10">
    <property type="entry name" value="Leucine-rich Repeat Variant"/>
    <property type="match status" value="2"/>
</dbReference>
<protein>
    <submittedName>
        <fullName evidence="6">Glucose-induced degradation complex subunit VID28</fullName>
    </submittedName>
</protein>
<dbReference type="Proteomes" id="UP000189580">
    <property type="component" value="Chromosome b"/>
</dbReference>
<gene>
    <name evidence="6" type="primary">VID28</name>
    <name evidence="6" type="ORF">AWJ20_2018</name>
</gene>
<dbReference type="KEGG" id="slb:AWJ20_2018"/>
<proteinExistence type="predicted"/>
<evidence type="ECO:0000256" key="2">
    <source>
        <dbReference type="ARBA" id="ARBA00004496"/>
    </source>
</evidence>
<keyword evidence="5" id="KW-0539">Nucleus</keyword>
<keyword evidence="3" id="KW-0963">Cytoplasm</keyword>
<dbReference type="PANTHER" id="PTHR15651">
    <property type="entry name" value="ARMADILLO REPEAT-CONTAINING PROTEIN 8"/>
    <property type="match status" value="1"/>
</dbReference>
<dbReference type="EMBL" id="CP014503">
    <property type="protein sequence ID" value="ANB14430.1"/>
    <property type="molecule type" value="Genomic_DNA"/>
</dbReference>
<evidence type="ECO:0000256" key="4">
    <source>
        <dbReference type="ARBA" id="ARBA00022737"/>
    </source>
</evidence>
<dbReference type="InterPro" id="IPR016024">
    <property type="entry name" value="ARM-type_fold"/>
</dbReference>
<dbReference type="GO" id="GO:0005737">
    <property type="term" value="C:cytoplasm"/>
    <property type="evidence" value="ECO:0007669"/>
    <property type="project" value="UniProtKB-SubCell"/>
</dbReference>
<dbReference type="GO" id="GO:0005634">
    <property type="term" value="C:nucleus"/>
    <property type="evidence" value="ECO:0007669"/>
    <property type="project" value="UniProtKB-SubCell"/>
</dbReference>
<dbReference type="PANTHER" id="PTHR15651:SF7">
    <property type="entry name" value="ARMADILLO REPEAT-CONTAINING PROTEIN 8"/>
    <property type="match status" value="1"/>
</dbReference>
<dbReference type="SUPFAM" id="SSF48371">
    <property type="entry name" value="ARM repeat"/>
    <property type="match status" value="2"/>
</dbReference>
<accession>A0A161HFQ9</accession>
<evidence type="ECO:0000256" key="5">
    <source>
        <dbReference type="ARBA" id="ARBA00023242"/>
    </source>
</evidence>
<dbReference type="OrthoDB" id="5559898at2759"/>
<dbReference type="GO" id="GO:0043161">
    <property type="term" value="P:proteasome-mediated ubiquitin-dependent protein catabolic process"/>
    <property type="evidence" value="ECO:0007669"/>
    <property type="project" value="TreeGrafter"/>
</dbReference>
<evidence type="ECO:0000256" key="3">
    <source>
        <dbReference type="ARBA" id="ARBA00022490"/>
    </source>
</evidence>
<sequence length="738" mass="81660">MIPTNSIRDQLRATDESTQLTGLKRLKNTIIGHTDQKELLCTDDVINPLLSLLANGPLSVSLQASIVLGSFAHGSESTVQKLLRYPVIQTVITTINSVVCPDVGTNEVLSPSPELISSCLRILVTILQAQPAVGVIAQYPEIIDILTILLSGDDCPSDIVLQTCKLIPLLSPRKTASLTRLPSLAPYLLKRISNHMAQGGHRTQLVSRNSPLEAALSAVSQILTEKQARSVLELTASNVISINSKAPAFSESSNDFLLGLVHLTRADDIGIRLTAVELLSKLQNYASSPVQRDIIARNLLPTLVPMFDLLGTDPRVSLTLSYICRDNEKHASLAVEIGLVKKIITVLKAKDIASWKDREIIENNLYALAGIGIHRDSLRMEIVEAGALTYITNIISLKPAAESSSADISSIRKVKISACHVLRALSRSVALIRTSLASTDIVDGIVDLYTESEPSPELNDGIMSDESSFEVIEREQQREDQLEVRTAVMAAICNLILEFSPVQKTIFEKGALDLIIDGAHSDYASLRLNSIWALKHAIFEANRDTKSMALSKLEPSYLLRLCNDSIIEIQEQSLDFIRNFLCRNYQGVDYIFESIGKETLFELIEDKIDLHEQFPQVLTPAIYILVHIAAGTDEHRDIVAEQESVLSKLIPLMTHPLADVRTAIVWLIINLTWLEEPDNSPRREVCKIRAERLARLGFKDMLDKLSQDPTLDVRERTKTALYQFDELFGRGSSNYVVS</sequence>
<dbReference type="RefSeq" id="XP_018736907.1">
    <property type="nucleotide sequence ID" value="XM_018878944.1"/>
</dbReference>
<evidence type="ECO:0000256" key="1">
    <source>
        <dbReference type="ARBA" id="ARBA00004123"/>
    </source>
</evidence>
<dbReference type="InterPro" id="IPR011989">
    <property type="entry name" value="ARM-like"/>
</dbReference>
<keyword evidence="4" id="KW-0677">Repeat</keyword>
<reference evidence="6 7" key="1">
    <citation type="submission" date="2016-02" db="EMBL/GenBank/DDBJ databases">
        <title>Complete genome sequence and transcriptome regulation of the pentose utilising yeast Sugiyamaella lignohabitans.</title>
        <authorList>
            <person name="Bellasio M."/>
            <person name="Peymann A."/>
            <person name="Valli M."/>
            <person name="Sipitzky M."/>
            <person name="Graf A."/>
            <person name="Sauer M."/>
            <person name="Marx H."/>
            <person name="Mattanovich D."/>
        </authorList>
    </citation>
    <scope>NUCLEOTIDE SEQUENCE [LARGE SCALE GENOMIC DNA]</scope>
    <source>
        <strain evidence="6 7">CBS 10342</strain>
    </source>
</reference>
<dbReference type="GO" id="GO:0034657">
    <property type="term" value="C:GID complex"/>
    <property type="evidence" value="ECO:0007669"/>
    <property type="project" value="TreeGrafter"/>
</dbReference>
<dbReference type="GeneID" id="30033884"/>